<dbReference type="Proteomes" id="UP000549913">
    <property type="component" value="Unassembled WGS sequence"/>
</dbReference>
<accession>A0A852SQ34</accession>
<evidence type="ECO:0000256" key="1">
    <source>
        <dbReference type="ARBA" id="ARBA00022512"/>
    </source>
</evidence>
<protein>
    <recommendedName>
        <fullName evidence="7">Gram-positive cocci surface proteins LPxTG domain-containing protein</fullName>
    </recommendedName>
</protein>
<reference evidence="8 9" key="1">
    <citation type="submission" date="2020-07" db="EMBL/GenBank/DDBJ databases">
        <title>Sequencing the genomes of 1000 actinobacteria strains.</title>
        <authorList>
            <person name="Klenk H.-P."/>
        </authorList>
    </citation>
    <scope>NUCLEOTIDE SEQUENCE [LARGE SCALE GENOMIC DNA]</scope>
    <source>
        <strain evidence="8 9">DSM 26474</strain>
    </source>
</reference>
<feature type="domain" description="Gram-positive cocci surface proteins LPxTG" evidence="7">
    <location>
        <begin position="377"/>
        <end position="412"/>
    </location>
</feature>
<feature type="transmembrane region" description="Helical" evidence="5">
    <location>
        <begin position="385"/>
        <end position="405"/>
    </location>
</feature>
<keyword evidence="4" id="KW-0572">Peptidoglycan-anchor</keyword>
<feature type="chain" id="PRO_5039512065" description="Gram-positive cocci surface proteins LPxTG domain-containing protein" evidence="6">
    <location>
        <begin position="39"/>
        <end position="412"/>
    </location>
</feature>
<keyword evidence="5" id="KW-0812">Transmembrane</keyword>
<evidence type="ECO:0000256" key="2">
    <source>
        <dbReference type="ARBA" id="ARBA00022525"/>
    </source>
</evidence>
<comment type="caution">
    <text evidence="8">The sequence shown here is derived from an EMBL/GenBank/DDBJ whole genome shotgun (WGS) entry which is preliminary data.</text>
</comment>
<evidence type="ECO:0000259" key="7">
    <source>
        <dbReference type="PROSITE" id="PS50847"/>
    </source>
</evidence>
<evidence type="ECO:0000313" key="8">
    <source>
        <dbReference type="EMBL" id="NYD70951.1"/>
    </source>
</evidence>
<dbReference type="AlphaFoldDB" id="A0A852SQ34"/>
<keyword evidence="1" id="KW-0134">Cell wall</keyword>
<dbReference type="PROSITE" id="PS50847">
    <property type="entry name" value="GRAM_POS_ANCHORING"/>
    <property type="match status" value="1"/>
</dbReference>
<evidence type="ECO:0000256" key="3">
    <source>
        <dbReference type="ARBA" id="ARBA00022729"/>
    </source>
</evidence>
<gene>
    <name evidence="8" type="ORF">BJ984_002109</name>
</gene>
<feature type="signal peptide" evidence="6">
    <location>
        <begin position="1"/>
        <end position="38"/>
    </location>
</feature>
<dbReference type="InterPro" id="IPR006311">
    <property type="entry name" value="TAT_signal"/>
</dbReference>
<proteinExistence type="predicted"/>
<name>A0A852SQ34_9MICO</name>
<keyword evidence="5" id="KW-1133">Transmembrane helix</keyword>
<evidence type="ECO:0000256" key="6">
    <source>
        <dbReference type="SAM" id="SignalP"/>
    </source>
</evidence>
<organism evidence="8 9">
    <name type="scientific">Herbiconiux flava</name>
    <dbReference type="NCBI Taxonomy" id="881268"/>
    <lineage>
        <taxon>Bacteria</taxon>
        <taxon>Bacillati</taxon>
        <taxon>Actinomycetota</taxon>
        <taxon>Actinomycetes</taxon>
        <taxon>Micrococcales</taxon>
        <taxon>Microbacteriaceae</taxon>
        <taxon>Herbiconiux</taxon>
    </lineage>
</organism>
<dbReference type="EMBL" id="JACCBM010000001">
    <property type="protein sequence ID" value="NYD70951.1"/>
    <property type="molecule type" value="Genomic_DNA"/>
</dbReference>
<keyword evidence="2" id="KW-0964">Secreted</keyword>
<keyword evidence="3 6" id="KW-0732">Signal</keyword>
<evidence type="ECO:0000313" key="9">
    <source>
        <dbReference type="Proteomes" id="UP000549913"/>
    </source>
</evidence>
<dbReference type="InterPro" id="IPR019931">
    <property type="entry name" value="LPXTG_anchor"/>
</dbReference>
<keyword evidence="5" id="KW-0472">Membrane</keyword>
<evidence type="ECO:0000256" key="4">
    <source>
        <dbReference type="ARBA" id="ARBA00023088"/>
    </source>
</evidence>
<sequence>MHTTPPSRRRPGARWAALGAGLAVLALPLLGTATAANAAADTFAVTSPTPGQQDVPEAFPNVAQLDGTGLTPGNHVDVQYVSGDGSLQPAVFTEGTGEDDGTWSVYGNFDQLGLAETTVVATVSELTPEDEVVVSVPLTFDLAVAPNPADPFTVVSPAVGDVVDTSTPAFTGTASPGTTVVVLYGARSGSTAEAGVATVEDDGTYSVATDFSRLEPGSLGTGADVYNYDANGDPIPGITPIGVFFTFADAPVALIPLALSVDPASTTVTAAGSTGIALTAAGFSPNEQLTVAVTLPDGSALPFAEDAPLVFADDEDGSYTGTVVIASAPVGAYTVTLTGVRSERTVSASFEVVADPVTPTTPATPVPVPGGTGSGSLANTGFEPVAGLGAAGVLLALGVGAAVLVRRRRVKA</sequence>
<evidence type="ECO:0000256" key="5">
    <source>
        <dbReference type="SAM" id="Phobius"/>
    </source>
</evidence>
<dbReference type="RefSeq" id="WP_179547994.1">
    <property type="nucleotide sequence ID" value="NZ_BSEW01000002.1"/>
</dbReference>
<keyword evidence="9" id="KW-1185">Reference proteome</keyword>
<dbReference type="PROSITE" id="PS51318">
    <property type="entry name" value="TAT"/>
    <property type="match status" value="1"/>
</dbReference>